<proteinExistence type="predicted"/>
<evidence type="ECO:0000256" key="1">
    <source>
        <dbReference type="SAM" id="MobiDB-lite"/>
    </source>
</evidence>
<gene>
    <name evidence="2" type="primary">jg9297</name>
    <name evidence="2" type="ORF">PAEG_LOCUS24804</name>
</gene>
<keyword evidence="3" id="KW-1185">Reference proteome</keyword>
<name>A0A8S4SKG0_9NEOP</name>
<evidence type="ECO:0000313" key="2">
    <source>
        <dbReference type="EMBL" id="CAH2265147.1"/>
    </source>
</evidence>
<organism evidence="2 3">
    <name type="scientific">Pararge aegeria aegeria</name>
    <dbReference type="NCBI Taxonomy" id="348720"/>
    <lineage>
        <taxon>Eukaryota</taxon>
        <taxon>Metazoa</taxon>
        <taxon>Ecdysozoa</taxon>
        <taxon>Arthropoda</taxon>
        <taxon>Hexapoda</taxon>
        <taxon>Insecta</taxon>
        <taxon>Pterygota</taxon>
        <taxon>Neoptera</taxon>
        <taxon>Endopterygota</taxon>
        <taxon>Lepidoptera</taxon>
        <taxon>Glossata</taxon>
        <taxon>Ditrysia</taxon>
        <taxon>Papilionoidea</taxon>
        <taxon>Nymphalidae</taxon>
        <taxon>Satyrinae</taxon>
        <taxon>Satyrini</taxon>
        <taxon>Parargina</taxon>
        <taxon>Pararge</taxon>
    </lineage>
</organism>
<dbReference type="EMBL" id="CAKXAJ010026273">
    <property type="protein sequence ID" value="CAH2265147.1"/>
    <property type="molecule type" value="Genomic_DNA"/>
</dbReference>
<evidence type="ECO:0000313" key="3">
    <source>
        <dbReference type="Proteomes" id="UP000838756"/>
    </source>
</evidence>
<protein>
    <submittedName>
        <fullName evidence="2">Jg9297 protein</fullName>
    </submittedName>
</protein>
<dbReference type="AlphaFoldDB" id="A0A8S4SKG0"/>
<accession>A0A8S4SKG0</accession>
<comment type="caution">
    <text evidence="2">The sequence shown here is derived from an EMBL/GenBank/DDBJ whole genome shotgun (WGS) entry which is preliminary data.</text>
</comment>
<sequence>MLDVGDPSPSCSKNEDKCLINPNDFKSVTRACWLTSEWGSARKILNLRARRRKGIDGLRAAHVGPNLGSGDDWSEKVTDGD</sequence>
<feature type="region of interest" description="Disordered" evidence="1">
    <location>
        <begin position="60"/>
        <end position="81"/>
    </location>
</feature>
<reference evidence="2" key="1">
    <citation type="submission" date="2022-03" db="EMBL/GenBank/DDBJ databases">
        <authorList>
            <person name="Lindestad O."/>
        </authorList>
    </citation>
    <scope>NUCLEOTIDE SEQUENCE</scope>
</reference>
<dbReference type="Proteomes" id="UP000838756">
    <property type="component" value="Unassembled WGS sequence"/>
</dbReference>